<evidence type="ECO:0000313" key="2">
    <source>
        <dbReference type="Proteomes" id="UP000837675"/>
    </source>
</evidence>
<proteinExistence type="predicted"/>
<comment type="caution">
    <text evidence="1">The sequence shown here is derived from an EMBL/GenBank/DDBJ whole genome shotgun (WGS) entry which is preliminary data.</text>
</comment>
<dbReference type="EMBL" id="CAJVAF010000351">
    <property type="protein sequence ID" value="CAG7600203.1"/>
    <property type="molecule type" value="Genomic_DNA"/>
</dbReference>
<protein>
    <submittedName>
        <fullName evidence="1">Uncharacterized protein</fullName>
    </submittedName>
</protein>
<dbReference type="Proteomes" id="UP000837675">
    <property type="component" value="Unassembled WGS sequence"/>
</dbReference>
<dbReference type="AlphaFoldDB" id="A0A8S4C4E4"/>
<accession>A0A8S4C4E4</accession>
<name>A0A8S4C4E4_9ACAR</name>
<gene>
    <name evidence="1" type="ORF">MHYMCMPASI_01160</name>
</gene>
<reference evidence="1" key="1">
    <citation type="submission" date="2021-06" db="EMBL/GenBank/DDBJ databases">
        <authorList>
            <person name="Nardi T."/>
            <person name="Nardi T."/>
        </authorList>
    </citation>
    <scope>NUCLEOTIDE SEQUENCE</scope>
</reference>
<sequence>METANKDLANTNLTSNSVYVLTGNGDGTLSRLFFIT</sequence>
<keyword evidence="2" id="KW-1185">Reference proteome</keyword>
<evidence type="ECO:0000313" key="1">
    <source>
        <dbReference type="EMBL" id="CAG7600203.1"/>
    </source>
</evidence>
<organism evidence="1 2">
    <name type="scientific">Hyalomma marginatum</name>
    <dbReference type="NCBI Taxonomy" id="34627"/>
    <lineage>
        <taxon>Eukaryota</taxon>
        <taxon>Metazoa</taxon>
        <taxon>Ecdysozoa</taxon>
        <taxon>Arthropoda</taxon>
        <taxon>Chelicerata</taxon>
        <taxon>Arachnida</taxon>
        <taxon>Acari</taxon>
        <taxon>Parasitiformes</taxon>
        <taxon>Ixodida</taxon>
        <taxon>Ixodoidea</taxon>
        <taxon>Ixodidae</taxon>
        <taxon>Hyalomminae</taxon>
        <taxon>Hyalomma</taxon>
    </lineage>
</organism>